<protein>
    <submittedName>
        <fullName evidence="7">ABC transporter ATP-binding protein</fullName>
    </submittedName>
</protein>
<dbReference type="InterPro" id="IPR013563">
    <property type="entry name" value="Oligopep_ABC_C"/>
</dbReference>
<name>A0A917XFL3_9ACTN</name>
<dbReference type="PROSITE" id="PS50893">
    <property type="entry name" value="ABC_TRANSPORTER_2"/>
    <property type="match status" value="1"/>
</dbReference>
<dbReference type="PROSITE" id="PS00211">
    <property type="entry name" value="ABC_TRANSPORTER_1"/>
    <property type="match status" value="1"/>
</dbReference>
<dbReference type="Gene3D" id="3.40.50.300">
    <property type="entry name" value="P-loop containing nucleotide triphosphate hydrolases"/>
    <property type="match status" value="1"/>
</dbReference>
<dbReference type="GO" id="GO:0005524">
    <property type="term" value="F:ATP binding"/>
    <property type="evidence" value="ECO:0007669"/>
    <property type="project" value="UniProtKB-KW"/>
</dbReference>
<proteinExistence type="inferred from homology"/>
<dbReference type="Pfam" id="PF08352">
    <property type="entry name" value="oligo_HPY"/>
    <property type="match status" value="1"/>
</dbReference>
<feature type="compositionally biased region" description="Low complexity" evidence="5">
    <location>
        <begin position="290"/>
        <end position="327"/>
    </location>
</feature>
<evidence type="ECO:0000256" key="5">
    <source>
        <dbReference type="SAM" id="MobiDB-lite"/>
    </source>
</evidence>
<organism evidence="7 8">
    <name type="scientific">Streptomyces fuscichromogenes</name>
    <dbReference type="NCBI Taxonomy" id="1324013"/>
    <lineage>
        <taxon>Bacteria</taxon>
        <taxon>Bacillati</taxon>
        <taxon>Actinomycetota</taxon>
        <taxon>Actinomycetes</taxon>
        <taxon>Kitasatosporales</taxon>
        <taxon>Streptomycetaceae</taxon>
        <taxon>Streptomyces</taxon>
    </lineage>
</organism>
<evidence type="ECO:0000256" key="2">
    <source>
        <dbReference type="ARBA" id="ARBA00022448"/>
    </source>
</evidence>
<feature type="domain" description="ABC transporter" evidence="6">
    <location>
        <begin position="24"/>
        <end position="268"/>
    </location>
</feature>
<dbReference type="EMBL" id="BMML01000010">
    <property type="protein sequence ID" value="GGN17767.1"/>
    <property type="molecule type" value="Genomic_DNA"/>
</dbReference>
<keyword evidence="2" id="KW-0813">Transport</keyword>
<reference evidence="7" key="2">
    <citation type="submission" date="2020-09" db="EMBL/GenBank/DDBJ databases">
        <authorList>
            <person name="Sun Q."/>
            <person name="Zhou Y."/>
        </authorList>
    </citation>
    <scope>NUCLEOTIDE SEQUENCE</scope>
    <source>
        <strain evidence="7">CGMCC 4.7110</strain>
    </source>
</reference>
<dbReference type="Pfam" id="PF00005">
    <property type="entry name" value="ABC_tran"/>
    <property type="match status" value="1"/>
</dbReference>
<evidence type="ECO:0000256" key="3">
    <source>
        <dbReference type="ARBA" id="ARBA00022741"/>
    </source>
</evidence>
<comment type="caution">
    <text evidence="7">The sequence shown here is derived from an EMBL/GenBank/DDBJ whole genome shotgun (WGS) entry which is preliminary data.</text>
</comment>
<keyword evidence="8" id="KW-1185">Reference proteome</keyword>
<gene>
    <name evidence="7" type="ORF">GCM10011578_046820</name>
</gene>
<dbReference type="SUPFAM" id="SSF52540">
    <property type="entry name" value="P-loop containing nucleoside triphosphate hydrolases"/>
    <property type="match status" value="1"/>
</dbReference>
<dbReference type="InterPro" id="IPR027417">
    <property type="entry name" value="P-loop_NTPase"/>
</dbReference>
<accession>A0A917XFL3</accession>
<dbReference type="PANTHER" id="PTHR43776:SF7">
    <property type="entry name" value="D,D-DIPEPTIDE TRANSPORT ATP-BINDING PROTEIN DDPF-RELATED"/>
    <property type="match status" value="1"/>
</dbReference>
<evidence type="ECO:0000313" key="8">
    <source>
        <dbReference type="Proteomes" id="UP000653411"/>
    </source>
</evidence>
<dbReference type="GO" id="GO:0055085">
    <property type="term" value="P:transmembrane transport"/>
    <property type="evidence" value="ECO:0007669"/>
    <property type="project" value="UniProtKB-ARBA"/>
</dbReference>
<sequence length="327" mass="34823">MTGTLDKDRPAPAPAPAPADPLLVADEVVVEYPAKGWRKPPFRVLKGVSLTIGAGETLGLVGESGSGKTTLGRAILGLAPVTAGSVRYDGRVISGLGRRERRALSSEIQVVFQDPYTSLNPAMTVNDILSEPLTVAGTSRAEAERRVKDLLDQVRLPADAGQRLPREFSGGQRQRVAIARALSRDPRIVVCDEPVSALDLSTQARVLDLFVEIQERTGVAYLFITHDLSVVRHISHRVAVMYRGEIVESGDAAKVTATPEHPYTQRLLLAAPVPDPERQAQRRAERRRLAATAPASAPTPTSQAATASTPTSPSPSPSQAATTGGTE</sequence>
<dbReference type="InterPro" id="IPR050319">
    <property type="entry name" value="ABC_transp_ATP-bind"/>
</dbReference>
<comment type="similarity">
    <text evidence="1">Belongs to the ABC transporter superfamily.</text>
</comment>
<keyword evidence="3" id="KW-0547">Nucleotide-binding</keyword>
<evidence type="ECO:0000256" key="4">
    <source>
        <dbReference type="ARBA" id="ARBA00022840"/>
    </source>
</evidence>
<dbReference type="InterPro" id="IPR017871">
    <property type="entry name" value="ABC_transporter-like_CS"/>
</dbReference>
<reference evidence="7" key="1">
    <citation type="journal article" date="2014" name="Int. J. Syst. Evol. Microbiol.">
        <title>Complete genome sequence of Corynebacterium casei LMG S-19264T (=DSM 44701T), isolated from a smear-ripened cheese.</title>
        <authorList>
            <consortium name="US DOE Joint Genome Institute (JGI-PGF)"/>
            <person name="Walter F."/>
            <person name="Albersmeier A."/>
            <person name="Kalinowski J."/>
            <person name="Ruckert C."/>
        </authorList>
    </citation>
    <scope>NUCLEOTIDE SEQUENCE</scope>
    <source>
        <strain evidence="7">CGMCC 4.7110</strain>
    </source>
</reference>
<dbReference type="SMART" id="SM00382">
    <property type="entry name" value="AAA"/>
    <property type="match status" value="1"/>
</dbReference>
<dbReference type="CDD" id="cd03257">
    <property type="entry name" value="ABC_NikE_OppD_transporters"/>
    <property type="match status" value="1"/>
</dbReference>
<dbReference type="RefSeq" id="WP_189264752.1">
    <property type="nucleotide sequence ID" value="NZ_BMML01000010.1"/>
</dbReference>
<dbReference type="PANTHER" id="PTHR43776">
    <property type="entry name" value="TRANSPORT ATP-BINDING PROTEIN"/>
    <property type="match status" value="1"/>
</dbReference>
<dbReference type="Proteomes" id="UP000653411">
    <property type="component" value="Unassembled WGS sequence"/>
</dbReference>
<dbReference type="GO" id="GO:0015833">
    <property type="term" value="P:peptide transport"/>
    <property type="evidence" value="ECO:0007669"/>
    <property type="project" value="InterPro"/>
</dbReference>
<dbReference type="InterPro" id="IPR003439">
    <property type="entry name" value="ABC_transporter-like_ATP-bd"/>
</dbReference>
<evidence type="ECO:0000259" key="6">
    <source>
        <dbReference type="PROSITE" id="PS50893"/>
    </source>
</evidence>
<dbReference type="GO" id="GO:0016887">
    <property type="term" value="F:ATP hydrolysis activity"/>
    <property type="evidence" value="ECO:0007669"/>
    <property type="project" value="InterPro"/>
</dbReference>
<feature type="region of interest" description="Disordered" evidence="5">
    <location>
        <begin position="272"/>
        <end position="327"/>
    </location>
</feature>
<dbReference type="InterPro" id="IPR003593">
    <property type="entry name" value="AAA+_ATPase"/>
</dbReference>
<keyword evidence="4 7" id="KW-0067">ATP-binding</keyword>
<evidence type="ECO:0000256" key="1">
    <source>
        <dbReference type="ARBA" id="ARBA00005417"/>
    </source>
</evidence>
<dbReference type="AlphaFoldDB" id="A0A917XFL3"/>
<evidence type="ECO:0000313" key="7">
    <source>
        <dbReference type="EMBL" id="GGN17767.1"/>
    </source>
</evidence>